<feature type="compositionally biased region" description="Polar residues" evidence="1">
    <location>
        <begin position="77"/>
        <end position="88"/>
    </location>
</feature>
<protein>
    <submittedName>
        <fullName evidence="2">Uncharacterized protein</fullName>
    </submittedName>
</protein>
<dbReference type="RefSeq" id="WP_013384028.1">
    <property type="nucleotide sequence ID" value="NC_017384.1"/>
</dbReference>
<gene>
    <name evidence="2" type="ordered locus">KVU_0734</name>
</gene>
<dbReference type="Proteomes" id="UP000000692">
    <property type="component" value="Chromosome"/>
</dbReference>
<reference evidence="2 3" key="1">
    <citation type="journal article" date="2011" name="J. Bacteriol.">
        <title>Complete genome sequence of the industrial strain Ketogulonicigenium vulgare WSH-001.</title>
        <authorList>
            <person name="Liu L."/>
            <person name="Li Y."/>
            <person name="Zhang J."/>
            <person name="Zhou Z."/>
            <person name="Liu J."/>
            <person name="Li X."/>
            <person name="Zhou J."/>
            <person name="Du G."/>
            <person name="Wang L."/>
            <person name="Chen J."/>
        </authorList>
    </citation>
    <scope>NUCLEOTIDE SEQUENCE [LARGE SCALE GENOMIC DNA]</scope>
    <source>
        <strain evidence="2 3">WSH-001</strain>
    </source>
</reference>
<evidence type="ECO:0000313" key="2">
    <source>
        <dbReference type="EMBL" id="AEM40573.1"/>
    </source>
</evidence>
<proteinExistence type="predicted"/>
<dbReference type="HOGENOM" id="CLU_2464910_0_0_5"/>
<dbReference type="AlphaFoldDB" id="F9Y4L6"/>
<evidence type="ECO:0000256" key="1">
    <source>
        <dbReference type="SAM" id="MobiDB-lite"/>
    </source>
</evidence>
<name>F9Y4L6_KETVW</name>
<dbReference type="KEGG" id="kvl:KVU_0734"/>
<sequence>MERIEREAEALTRQAWLIAKLVVVPLGGDIRPYDQIFTKSRAGTPMPPAAMQAVLIALASAWGAEMPPDVRDHLKQQETGNGQSVDHR</sequence>
<accession>F9Y4L6</accession>
<keyword evidence="3" id="KW-1185">Reference proteome</keyword>
<organism evidence="2 3">
    <name type="scientific">Ketogulonicigenium vulgare (strain WSH-001)</name>
    <dbReference type="NCBI Taxonomy" id="759362"/>
    <lineage>
        <taxon>Bacteria</taxon>
        <taxon>Pseudomonadati</taxon>
        <taxon>Pseudomonadota</taxon>
        <taxon>Alphaproteobacteria</taxon>
        <taxon>Rhodobacterales</taxon>
        <taxon>Roseobacteraceae</taxon>
        <taxon>Ketogulonicigenium</taxon>
    </lineage>
</organism>
<dbReference type="EMBL" id="CP002018">
    <property type="protein sequence ID" value="AEM40573.1"/>
    <property type="molecule type" value="Genomic_DNA"/>
</dbReference>
<feature type="region of interest" description="Disordered" evidence="1">
    <location>
        <begin position="68"/>
        <end position="88"/>
    </location>
</feature>
<evidence type="ECO:0000313" key="3">
    <source>
        <dbReference type="Proteomes" id="UP000000692"/>
    </source>
</evidence>